<dbReference type="InterPro" id="IPR058036">
    <property type="entry name" value="BREX_BrxC_4th"/>
</dbReference>
<evidence type="ECO:0000313" key="5">
    <source>
        <dbReference type="Proteomes" id="UP000546970"/>
    </source>
</evidence>
<dbReference type="Pfam" id="PF25792">
    <property type="entry name" value="BREX_BrxC_helical"/>
    <property type="match status" value="1"/>
</dbReference>
<dbReference type="Pfam" id="PF25791">
    <property type="entry name" value="WHD_BREX_BrxC"/>
    <property type="match status" value="1"/>
</dbReference>
<dbReference type="NCBIfam" id="NF033441">
    <property type="entry name" value="BREX_BrxC"/>
    <property type="match status" value="1"/>
</dbReference>
<sequence>MVIRDLFAKDINRSINGVVKVQDDKSESVRQELEEYVVTRELQRHFSDFFEMYERSLDVPTDKVGVWISGFFGSGKSHFLKMLSYLLANNEVAGKRVIDYFDGKVADPIVASRMCRCCDVPTETILFNIDTMGGRWKEGATIKTALLRAFERVFFEHRGFFGEDLKLAKLEDYIDSCGKTQEFRDAYERMCGGAWIDERETYEYREDDIVPVLMQVMDMSEQAAHNWFDGTEDDAIASDRFVRMVKNYVDARAAQNGGNFRLLFMADEVGQFIGDDVNLMLSLQTLVEELGSSCGGRVWVMVTSQEAIDEVAMVVGDDFSKIQGRFNTRLSLSSSSVDEVIQRRVLDKTPVAATSLSADYEGSSTVLKNLFAFDGSRNDLIGYKSSHDFTSSYPFVNYQFKVLPDVMTAIRKHGVKAKHMSTGERSMLSAFQESAQAVQDVEVGPLVPFWRFFDAISKDLEHGVIRVVERASRAAEDGHGLKPCDVRVLKLLYLIRYIDYIKSNVENISILMIEQMDVDKAALKDEVKESLARLVRENYVARQGDTYNFLTDEEQDMARAISETQVDTAQVVESIKKVLFSGVYSAKKLRHGANDFPIDRYVDGSIYGTSNGGMTLNIITLADDLSRASDAELALKSSGQALVVLSNEADYFDVIMNAAKIRKYAQTLNRDQLPPSTQQILQNKLKEAAYNEKEAAGLIEEALLHARCAVDGRMVENRFIKPADVIDQVLAKIADTTFNKAAFITDPVQTDDDIRRTLSGQIQQTLDGMDEPNGRALKEVADFLKVQNQMHQPTTMGDLQRKYQQKPFGWREIDVAHVVAQLVATQRATVCVGGAVIAANDRRMLDCLRKQADKAQVRQRVRMSDTLIKAASDILRDLTGTPNIPRGEDELVAFAADALQNLRDACGELFSAHFVGVAPEYPYPGRDVVEQGVSLMNRVLEAQHDPQAFIQELVDSEDDLLDWHEDFEPVEAFFTNQKLAFDKGVEFMSLMKGEGFYLESNAQASDAVKRIGEILKSQKPYGEIRCIGELAAPVLEAHKELVAKKRNELLADIEKTLEAVRQYANEQEGFSRVALDAAGDADRAAASIRSNAHSATTAVRIDALKQQLNSWRDGALSKIDRAVAVEQQRIENERRRIQVTEDGERVTNIMPARPEAKPKPAAKVKPVKLASVATVCKLSNEQDVDAYLKQLRERLLHELDGVDAIRLS</sequence>
<dbReference type="AlphaFoldDB" id="A0A7X9UBS4"/>
<evidence type="ECO:0000259" key="1">
    <source>
        <dbReference type="Pfam" id="PF25791"/>
    </source>
</evidence>
<reference evidence="4 5" key="1">
    <citation type="submission" date="2020-04" db="EMBL/GenBank/DDBJ databases">
        <title>Collinsella sp. KGMB02528 nov., an anaerobic actinobacterium isolated from human feces.</title>
        <authorList>
            <person name="Han K.-I."/>
            <person name="Eom M.K."/>
            <person name="Kim J.-S."/>
            <person name="Lee K.C."/>
            <person name="Suh M.K."/>
            <person name="Park S.-H."/>
            <person name="Lee J.H."/>
            <person name="Kang S.W."/>
            <person name="Park J.-E."/>
            <person name="Oh B.S."/>
            <person name="Yu S.Y."/>
            <person name="Choi S.-H."/>
            <person name="Lee D.H."/>
            <person name="Yoon H."/>
            <person name="Kim B.-Y."/>
            <person name="Lee J.H."/>
            <person name="Lee J.-S."/>
        </authorList>
    </citation>
    <scope>NUCLEOTIDE SEQUENCE [LARGE SCALE GENOMIC DNA]</scope>
    <source>
        <strain evidence="4 5">KGMB02528</strain>
    </source>
</reference>
<dbReference type="RefSeq" id="WP_169276934.1">
    <property type="nucleotide sequence ID" value="NZ_JABBCP010000001.1"/>
</dbReference>
<keyword evidence="5" id="KW-1185">Reference proteome</keyword>
<dbReference type="Pfam" id="PF25796">
    <property type="entry name" value="BREX_BrxC_4th"/>
    <property type="match status" value="1"/>
</dbReference>
<evidence type="ECO:0000259" key="3">
    <source>
        <dbReference type="Pfam" id="PF25796"/>
    </source>
</evidence>
<organism evidence="4 5">
    <name type="scientific">Collinsella acetigenes</name>
    <dbReference type="NCBI Taxonomy" id="2713419"/>
    <lineage>
        <taxon>Bacteria</taxon>
        <taxon>Bacillati</taxon>
        <taxon>Actinomycetota</taxon>
        <taxon>Coriobacteriia</taxon>
        <taxon>Coriobacteriales</taxon>
        <taxon>Coriobacteriaceae</taxon>
        <taxon>Collinsella</taxon>
    </lineage>
</organism>
<feature type="domain" description="Probable ATP-binding protein BrxC winged helix-turn-helix" evidence="1">
    <location>
        <begin position="742"/>
        <end position="860"/>
    </location>
</feature>
<feature type="domain" description="Probable ATP-binding protein BrxC alpha-helical" evidence="2">
    <location>
        <begin position="868"/>
        <end position="990"/>
    </location>
</feature>
<name>A0A7X9UBS4_9ACTN</name>
<protein>
    <submittedName>
        <fullName evidence="4">BREX system P-loop protein BrxC</fullName>
    </submittedName>
</protein>
<feature type="domain" description="Probable ATP-binding protein BrxC 4th six-stranded beta-sheet" evidence="3">
    <location>
        <begin position="564"/>
        <end position="731"/>
    </location>
</feature>
<dbReference type="InterPro" id="IPR047679">
    <property type="entry name" value="BREX_BrxC"/>
</dbReference>
<evidence type="ECO:0000259" key="2">
    <source>
        <dbReference type="Pfam" id="PF25792"/>
    </source>
</evidence>
<proteinExistence type="predicted"/>
<gene>
    <name evidence="4" type="primary">brxC</name>
    <name evidence="4" type="ORF">HF320_02835</name>
</gene>
<dbReference type="InterPro" id="IPR058037">
    <property type="entry name" value="BREX_BrxC_helical"/>
</dbReference>
<dbReference type="Proteomes" id="UP000546970">
    <property type="component" value="Unassembled WGS sequence"/>
</dbReference>
<accession>A0A7X9UBS4</accession>
<comment type="caution">
    <text evidence="4">The sequence shown here is derived from an EMBL/GenBank/DDBJ whole genome shotgun (WGS) entry which is preliminary data.</text>
</comment>
<dbReference type="InterPro" id="IPR058038">
    <property type="entry name" value="BREX_BrxC_wHTH"/>
</dbReference>
<dbReference type="EMBL" id="JABBCP010000001">
    <property type="protein sequence ID" value="NMF55272.1"/>
    <property type="molecule type" value="Genomic_DNA"/>
</dbReference>
<evidence type="ECO:0000313" key="4">
    <source>
        <dbReference type="EMBL" id="NMF55272.1"/>
    </source>
</evidence>